<keyword evidence="3" id="KW-1185">Reference proteome</keyword>
<dbReference type="EMBL" id="FWFR01000001">
    <property type="protein sequence ID" value="SLN40914.1"/>
    <property type="molecule type" value="Genomic_DNA"/>
</dbReference>
<dbReference type="AlphaFoldDB" id="A0A1Y5SHF3"/>
<dbReference type="RefSeq" id="WP_085882951.1">
    <property type="nucleotide sequence ID" value="NZ_FWFR01000001.1"/>
</dbReference>
<evidence type="ECO:0000256" key="1">
    <source>
        <dbReference type="SAM" id="SignalP"/>
    </source>
</evidence>
<proteinExistence type="predicted"/>
<dbReference type="Proteomes" id="UP000193200">
    <property type="component" value="Unassembled WGS sequence"/>
</dbReference>
<organism evidence="2 3">
    <name type="scientific">Oceanibacterium hippocampi</name>
    <dbReference type="NCBI Taxonomy" id="745714"/>
    <lineage>
        <taxon>Bacteria</taxon>
        <taxon>Pseudomonadati</taxon>
        <taxon>Pseudomonadota</taxon>
        <taxon>Alphaproteobacteria</taxon>
        <taxon>Sneathiellales</taxon>
        <taxon>Sneathiellaceae</taxon>
        <taxon>Oceanibacterium</taxon>
    </lineage>
</organism>
<dbReference type="InterPro" id="IPR028082">
    <property type="entry name" value="Peripla_BP_I"/>
</dbReference>
<dbReference type="PANTHER" id="PTHR35271:SF1">
    <property type="entry name" value="ABC TRANSPORTER, SUBSTRATE-BINDING LIPOPROTEIN"/>
    <property type="match status" value="1"/>
</dbReference>
<feature type="chain" id="PRO_5013028961" evidence="1">
    <location>
        <begin position="21"/>
        <end position="326"/>
    </location>
</feature>
<dbReference type="InParanoid" id="A0A1Y5SHF3"/>
<protein>
    <submittedName>
        <fullName evidence="2">ABC transporter substrate binding protein</fullName>
    </submittedName>
</protein>
<evidence type="ECO:0000313" key="3">
    <source>
        <dbReference type="Proteomes" id="UP000193200"/>
    </source>
</evidence>
<dbReference type="Gene3D" id="3.40.50.2300">
    <property type="match status" value="2"/>
</dbReference>
<accession>A0A1Y5SHF3</accession>
<gene>
    <name evidence="2" type="ORF">OCH7691_01743</name>
</gene>
<dbReference type="Pfam" id="PF04392">
    <property type="entry name" value="ABC_sub_bind"/>
    <property type="match status" value="1"/>
</dbReference>
<evidence type="ECO:0000313" key="2">
    <source>
        <dbReference type="EMBL" id="SLN40914.1"/>
    </source>
</evidence>
<name>A0A1Y5SHF3_9PROT</name>
<sequence>MTKSKLLGLLAGGIASLAVAGLPAAAGAADKSVAITAIVEHPALDAARQGILDELAAQGFKEGENLTVSFQTAQGEFPTAVQIAKKYLGEKPDVIIGISTPSAQAIAANAGPEQKIVFTAVTDPVGAKLVSNNEKPGANITGMSDMSPISKHLELITRITPAAKRIGIIYNSGEANSRSLVELLKSAAPTYGMTIVEGVATNSNEVRPAARSLAGKVDAIYVPTDNTAVSAFESILQVGYDGQIPVYSGDTDSVARGAVAALGFNYYDVGRQTGVIVAKVLNGANPGDIAVEQVQKLELHINPASAAKMGVTIPDAIKAEAFKTIE</sequence>
<keyword evidence="1" id="KW-0732">Signal</keyword>
<reference evidence="2 3" key="1">
    <citation type="submission" date="2017-03" db="EMBL/GenBank/DDBJ databases">
        <authorList>
            <person name="Afonso C.L."/>
            <person name="Miller P.J."/>
            <person name="Scott M.A."/>
            <person name="Spackman E."/>
            <person name="Goraichik I."/>
            <person name="Dimitrov K.M."/>
            <person name="Suarez D.L."/>
            <person name="Swayne D.E."/>
        </authorList>
    </citation>
    <scope>NUCLEOTIDE SEQUENCE [LARGE SCALE GENOMIC DNA]</scope>
    <source>
        <strain evidence="2 3">CECT 7691</strain>
    </source>
</reference>
<dbReference type="SUPFAM" id="SSF53822">
    <property type="entry name" value="Periplasmic binding protein-like I"/>
    <property type="match status" value="1"/>
</dbReference>
<dbReference type="OrthoDB" id="9776955at2"/>
<feature type="signal peptide" evidence="1">
    <location>
        <begin position="1"/>
        <end position="20"/>
    </location>
</feature>
<dbReference type="PANTHER" id="PTHR35271">
    <property type="entry name" value="ABC TRANSPORTER, SUBSTRATE-BINDING LIPOPROTEIN-RELATED"/>
    <property type="match status" value="1"/>
</dbReference>
<dbReference type="CDD" id="cd06325">
    <property type="entry name" value="PBP1_ABC_unchar_transporter"/>
    <property type="match status" value="1"/>
</dbReference>
<dbReference type="InterPro" id="IPR007487">
    <property type="entry name" value="ABC_transpt-TYRBP-like"/>
</dbReference>